<name>A0ACB6ZR49_THEGA</name>
<reference evidence="1" key="1">
    <citation type="submission" date="2019-10" db="EMBL/GenBank/DDBJ databases">
        <authorList>
            <consortium name="DOE Joint Genome Institute"/>
            <person name="Kuo A."/>
            <person name="Miyauchi S."/>
            <person name="Kiss E."/>
            <person name="Drula E."/>
            <person name="Kohler A."/>
            <person name="Sanchez-Garcia M."/>
            <person name="Andreopoulos B."/>
            <person name="Barry K.W."/>
            <person name="Bonito G."/>
            <person name="Buee M."/>
            <person name="Carver A."/>
            <person name="Chen C."/>
            <person name="Cichocki N."/>
            <person name="Clum A."/>
            <person name="Culley D."/>
            <person name="Crous P.W."/>
            <person name="Fauchery L."/>
            <person name="Girlanda M."/>
            <person name="Hayes R."/>
            <person name="Keri Z."/>
            <person name="Labutti K."/>
            <person name="Lipzen A."/>
            <person name="Lombard V."/>
            <person name="Magnuson J."/>
            <person name="Maillard F."/>
            <person name="Morin E."/>
            <person name="Murat C."/>
            <person name="Nolan M."/>
            <person name="Ohm R."/>
            <person name="Pangilinan J."/>
            <person name="Pereira M."/>
            <person name="Perotto S."/>
            <person name="Peter M."/>
            <person name="Riley R."/>
            <person name="Sitrit Y."/>
            <person name="Stielow B."/>
            <person name="Szollosi G."/>
            <person name="Zifcakova L."/>
            <person name="Stursova M."/>
            <person name="Spatafora J.W."/>
            <person name="Tedersoo L."/>
            <person name="Vaario L.-M."/>
            <person name="Yamada A."/>
            <person name="Yan M."/>
            <person name="Wang P."/>
            <person name="Xu J."/>
            <person name="Bruns T."/>
            <person name="Baldrian P."/>
            <person name="Vilgalys R."/>
            <person name="Henrissat B."/>
            <person name="Grigoriev I.V."/>
            <person name="Hibbett D."/>
            <person name="Nagy L.G."/>
            <person name="Martin F.M."/>
        </authorList>
    </citation>
    <scope>NUCLEOTIDE SEQUENCE</scope>
    <source>
        <strain evidence="1">P2</strain>
    </source>
</reference>
<protein>
    <submittedName>
        <fullName evidence="1">Uncharacterized protein</fullName>
    </submittedName>
</protein>
<evidence type="ECO:0000313" key="2">
    <source>
        <dbReference type="Proteomes" id="UP000886501"/>
    </source>
</evidence>
<accession>A0ACB6ZR49</accession>
<dbReference type="Proteomes" id="UP000886501">
    <property type="component" value="Unassembled WGS sequence"/>
</dbReference>
<dbReference type="EMBL" id="MU117970">
    <property type="protein sequence ID" value="KAF9652240.1"/>
    <property type="molecule type" value="Genomic_DNA"/>
</dbReference>
<organism evidence="1 2">
    <name type="scientific">Thelephora ganbajun</name>
    <name type="common">Ganba fungus</name>
    <dbReference type="NCBI Taxonomy" id="370292"/>
    <lineage>
        <taxon>Eukaryota</taxon>
        <taxon>Fungi</taxon>
        <taxon>Dikarya</taxon>
        <taxon>Basidiomycota</taxon>
        <taxon>Agaricomycotina</taxon>
        <taxon>Agaricomycetes</taxon>
        <taxon>Thelephorales</taxon>
        <taxon>Thelephoraceae</taxon>
        <taxon>Thelephora</taxon>
    </lineage>
</organism>
<evidence type="ECO:0000313" key="1">
    <source>
        <dbReference type="EMBL" id="KAF9652240.1"/>
    </source>
</evidence>
<comment type="caution">
    <text evidence="1">The sequence shown here is derived from an EMBL/GenBank/DDBJ whole genome shotgun (WGS) entry which is preliminary data.</text>
</comment>
<proteinExistence type="predicted"/>
<sequence length="54" mass="6614">MRQTSFIKETACHLWGLNPGFFDNPETFNIHHSLFILFPPIEINRWLPPQRYRW</sequence>
<reference evidence="1" key="2">
    <citation type="journal article" date="2020" name="Nat. Commun.">
        <title>Large-scale genome sequencing of mycorrhizal fungi provides insights into the early evolution of symbiotic traits.</title>
        <authorList>
            <person name="Miyauchi S."/>
            <person name="Kiss E."/>
            <person name="Kuo A."/>
            <person name="Drula E."/>
            <person name="Kohler A."/>
            <person name="Sanchez-Garcia M."/>
            <person name="Morin E."/>
            <person name="Andreopoulos B."/>
            <person name="Barry K.W."/>
            <person name="Bonito G."/>
            <person name="Buee M."/>
            <person name="Carver A."/>
            <person name="Chen C."/>
            <person name="Cichocki N."/>
            <person name="Clum A."/>
            <person name="Culley D."/>
            <person name="Crous P.W."/>
            <person name="Fauchery L."/>
            <person name="Girlanda M."/>
            <person name="Hayes R.D."/>
            <person name="Keri Z."/>
            <person name="LaButti K."/>
            <person name="Lipzen A."/>
            <person name="Lombard V."/>
            <person name="Magnuson J."/>
            <person name="Maillard F."/>
            <person name="Murat C."/>
            <person name="Nolan M."/>
            <person name="Ohm R.A."/>
            <person name="Pangilinan J."/>
            <person name="Pereira M.F."/>
            <person name="Perotto S."/>
            <person name="Peter M."/>
            <person name="Pfister S."/>
            <person name="Riley R."/>
            <person name="Sitrit Y."/>
            <person name="Stielow J.B."/>
            <person name="Szollosi G."/>
            <person name="Zifcakova L."/>
            <person name="Stursova M."/>
            <person name="Spatafora J.W."/>
            <person name="Tedersoo L."/>
            <person name="Vaario L.M."/>
            <person name="Yamada A."/>
            <person name="Yan M."/>
            <person name="Wang P."/>
            <person name="Xu J."/>
            <person name="Bruns T."/>
            <person name="Baldrian P."/>
            <person name="Vilgalys R."/>
            <person name="Dunand C."/>
            <person name="Henrissat B."/>
            <person name="Grigoriev I.V."/>
            <person name="Hibbett D."/>
            <person name="Nagy L.G."/>
            <person name="Martin F.M."/>
        </authorList>
    </citation>
    <scope>NUCLEOTIDE SEQUENCE</scope>
    <source>
        <strain evidence="1">P2</strain>
    </source>
</reference>
<keyword evidence="2" id="KW-1185">Reference proteome</keyword>
<gene>
    <name evidence="1" type="ORF">BDM02DRAFT_3109679</name>
</gene>